<dbReference type="EMBL" id="JAJSOF020000031">
    <property type="protein sequence ID" value="KAJ4430531.1"/>
    <property type="molecule type" value="Genomic_DNA"/>
</dbReference>
<name>A0ABQ8S9F2_PERAM</name>
<organism evidence="1 2">
    <name type="scientific">Periplaneta americana</name>
    <name type="common">American cockroach</name>
    <name type="synonym">Blatta americana</name>
    <dbReference type="NCBI Taxonomy" id="6978"/>
    <lineage>
        <taxon>Eukaryota</taxon>
        <taxon>Metazoa</taxon>
        <taxon>Ecdysozoa</taxon>
        <taxon>Arthropoda</taxon>
        <taxon>Hexapoda</taxon>
        <taxon>Insecta</taxon>
        <taxon>Pterygota</taxon>
        <taxon>Neoptera</taxon>
        <taxon>Polyneoptera</taxon>
        <taxon>Dictyoptera</taxon>
        <taxon>Blattodea</taxon>
        <taxon>Blattoidea</taxon>
        <taxon>Blattidae</taxon>
        <taxon>Blattinae</taxon>
        <taxon>Periplaneta</taxon>
    </lineage>
</organism>
<dbReference type="PANTHER" id="PTHR10773:SF19">
    <property type="match status" value="1"/>
</dbReference>
<proteinExistence type="predicted"/>
<comment type="caution">
    <text evidence="1">The sequence shown here is derived from an EMBL/GenBank/DDBJ whole genome shotgun (WGS) entry which is preliminary data.</text>
</comment>
<evidence type="ECO:0000313" key="2">
    <source>
        <dbReference type="Proteomes" id="UP001148838"/>
    </source>
</evidence>
<keyword evidence="2" id="KW-1185">Reference proteome</keyword>
<dbReference type="PANTHER" id="PTHR10773">
    <property type="entry name" value="DNA-DIRECTED RNA POLYMERASES I, II, AND III SUBUNIT RPABC2"/>
    <property type="match status" value="1"/>
</dbReference>
<evidence type="ECO:0000313" key="1">
    <source>
        <dbReference type="EMBL" id="KAJ4430531.1"/>
    </source>
</evidence>
<dbReference type="Proteomes" id="UP001148838">
    <property type="component" value="Unassembled WGS sequence"/>
</dbReference>
<sequence length="298" mass="34193">MASSSDEGAVLSVVKKRKRGFKSVEYKREHVKRGRVKGLEHINYASKVVAKKKIGNDCNFGRQQVCAKAFLNLHGVTKGRIRRLTSLLLLGRSPKDLRGKNTSGNATSGEVCILVEDHIRSYPTKKSHYSSREIEYLSERLNITLTHASFMEKYPDQQVSYWLYRKIFKERFSLSFGRPQIDTCCTCEQLSVRMKSPSLNDNAKRVAGAEFIVHKRRAKKFTKKMEYCSNLCKEDNETASICIDYMQNLHLPEIPVQEAFYLRQLNVNVFNIHNLSDNTAKLYIYHEGLAKKGPDEVC</sequence>
<gene>
    <name evidence="1" type="ORF">ANN_19119</name>
</gene>
<accession>A0ABQ8S9F2</accession>
<reference evidence="1 2" key="1">
    <citation type="journal article" date="2022" name="Allergy">
        <title>Genome assembly and annotation of Periplaneta americana reveal a comprehensive cockroach allergen profile.</title>
        <authorList>
            <person name="Wang L."/>
            <person name="Xiong Q."/>
            <person name="Saelim N."/>
            <person name="Wang L."/>
            <person name="Nong W."/>
            <person name="Wan A.T."/>
            <person name="Shi M."/>
            <person name="Liu X."/>
            <person name="Cao Q."/>
            <person name="Hui J.H.L."/>
            <person name="Sookrung N."/>
            <person name="Leung T.F."/>
            <person name="Tungtrongchitr A."/>
            <person name="Tsui S.K.W."/>
        </authorList>
    </citation>
    <scope>NUCLEOTIDE SEQUENCE [LARGE SCALE GENOMIC DNA]</scope>
    <source>
        <strain evidence="1">PWHHKU_190912</strain>
    </source>
</reference>
<protein>
    <submittedName>
        <fullName evidence="1">Uncharacterized protein</fullName>
    </submittedName>
</protein>